<dbReference type="EMBL" id="MHVL01000046">
    <property type="protein sequence ID" value="OHA92533.1"/>
    <property type="molecule type" value="Genomic_DNA"/>
</dbReference>
<comment type="caution">
    <text evidence="2">The sequence shown here is derived from an EMBL/GenBank/DDBJ whole genome shotgun (WGS) entry which is preliminary data.</text>
</comment>
<dbReference type="Gene3D" id="1.10.260.40">
    <property type="entry name" value="lambda repressor-like DNA-binding domains"/>
    <property type="match status" value="1"/>
</dbReference>
<accession>A0A1G2T5J8</accession>
<dbReference type="AlphaFoldDB" id="A0A1G2T5J8"/>
<evidence type="ECO:0000313" key="3">
    <source>
        <dbReference type="Proteomes" id="UP000179264"/>
    </source>
</evidence>
<name>A0A1G2T5J8_9BACT</name>
<dbReference type="Pfam" id="PF01381">
    <property type="entry name" value="HTH_3"/>
    <property type="match status" value="1"/>
</dbReference>
<organism evidence="2 3">
    <name type="scientific">Candidatus Zambryskibacteria bacterium RIFCSPHIGHO2_02_38_10.5</name>
    <dbReference type="NCBI Taxonomy" id="1802742"/>
    <lineage>
        <taxon>Bacteria</taxon>
        <taxon>Candidatus Zambryskiibacteriota</taxon>
    </lineage>
</organism>
<evidence type="ECO:0000259" key="1">
    <source>
        <dbReference type="PROSITE" id="PS50943"/>
    </source>
</evidence>
<dbReference type="SMART" id="SM00530">
    <property type="entry name" value="HTH_XRE"/>
    <property type="match status" value="1"/>
</dbReference>
<dbReference type="GO" id="GO:0003677">
    <property type="term" value="F:DNA binding"/>
    <property type="evidence" value="ECO:0007669"/>
    <property type="project" value="InterPro"/>
</dbReference>
<proteinExistence type="predicted"/>
<evidence type="ECO:0000313" key="2">
    <source>
        <dbReference type="EMBL" id="OHA92533.1"/>
    </source>
</evidence>
<protein>
    <recommendedName>
        <fullName evidence="1">HTH cro/C1-type domain-containing protein</fullName>
    </recommendedName>
</protein>
<dbReference type="InterPro" id="IPR010982">
    <property type="entry name" value="Lambda_DNA-bd_dom_sf"/>
</dbReference>
<dbReference type="InterPro" id="IPR001387">
    <property type="entry name" value="Cro/C1-type_HTH"/>
</dbReference>
<gene>
    <name evidence="2" type="ORF">A2W58_00845</name>
</gene>
<dbReference type="SUPFAM" id="SSF47413">
    <property type="entry name" value="lambda repressor-like DNA-binding domains"/>
    <property type="match status" value="1"/>
</dbReference>
<dbReference type="CDD" id="cd00093">
    <property type="entry name" value="HTH_XRE"/>
    <property type="match status" value="1"/>
</dbReference>
<sequence length="96" mass="10886">MKKINGFKTYTLEEVLKEPMKNKKFRIGYEKEVARLSLIHQIKAARLAKKYTQETLAKKADMPQSVIARLESGRSGMSFETLSRIASALGKQIKLA</sequence>
<feature type="domain" description="HTH cro/C1-type" evidence="1">
    <location>
        <begin position="42"/>
        <end position="96"/>
    </location>
</feature>
<reference evidence="2 3" key="1">
    <citation type="journal article" date="2016" name="Nat. Commun.">
        <title>Thousands of microbial genomes shed light on interconnected biogeochemical processes in an aquifer system.</title>
        <authorList>
            <person name="Anantharaman K."/>
            <person name="Brown C.T."/>
            <person name="Hug L.A."/>
            <person name="Sharon I."/>
            <person name="Castelle C.J."/>
            <person name="Probst A.J."/>
            <person name="Thomas B.C."/>
            <person name="Singh A."/>
            <person name="Wilkins M.J."/>
            <person name="Karaoz U."/>
            <person name="Brodie E.L."/>
            <person name="Williams K.H."/>
            <person name="Hubbard S.S."/>
            <person name="Banfield J.F."/>
        </authorList>
    </citation>
    <scope>NUCLEOTIDE SEQUENCE [LARGE SCALE GENOMIC DNA]</scope>
</reference>
<dbReference type="PROSITE" id="PS50943">
    <property type="entry name" value="HTH_CROC1"/>
    <property type="match status" value="1"/>
</dbReference>
<dbReference type="Proteomes" id="UP000179264">
    <property type="component" value="Unassembled WGS sequence"/>
</dbReference>